<dbReference type="EMBL" id="JACGDA010000013">
    <property type="protein sequence ID" value="MBA6147642.1"/>
    <property type="molecule type" value="Genomic_DNA"/>
</dbReference>
<organism evidence="1 2">
    <name type="scientific">Pseudomonas juntendi</name>
    <dbReference type="NCBI Taxonomy" id="2666183"/>
    <lineage>
        <taxon>Bacteria</taxon>
        <taxon>Pseudomonadati</taxon>
        <taxon>Pseudomonadota</taxon>
        <taxon>Gammaproteobacteria</taxon>
        <taxon>Pseudomonadales</taxon>
        <taxon>Pseudomonadaceae</taxon>
        <taxon>Pseudomonas</taxon>
    </lineage>
</organism>
<dbReference type="RefSeq" id="WP_182336524.1">
    <property type="nucleotide sequence ID" value="NZ_JACGDA010000013.1"/>
</dbReference>
<comment type="caution">
    <text evidence="1">The sequence shown here is derived from an EMBL/GenBank/DDBJ whole genome shotgun (WGS) entry which is preliminary data.</text>
</comment>
<accession>A0A7W2QYL5</accession>
<protein>
    <submittedName>
        <fullName evidence="1">Uncharacterized protein</fullName>
    </submittedName>
</protein>
<reference evidence="1 2" key="1">
    <citation type="submission" date="2020-07" db="EMBL/GenBank/DDBJ databases">
        <title>Diversity of carbapenemase encoding genes among Pseudomonas putida group clinical isolates in a tertiary Brazilian hospital.</title>
        <authorList>
            <person name="Alberto-Lei F."/>
            <person name="Nodari C.S."/>
            <person name="Streling A.P."/>
            <person name="Paulino J.T."/>
            <person name="Bessa-Neto F.O."/>
            <person name="Cayo R."/>
            <person name="Gales A.C."/>
        </authorList>
    </citation>
    <scope>NUCLEOTIDE SEQUENCE [LARGE SCALE GENOMIC DNA]</scope>
    <source>
        <strain evidence="1 2">11213</strain>
    </source>
</reference>
<dbReference type="Proteomes" id="UP000577346">
    <property type="component" value="Unassembled WGS sequence"/>
</dbReference>
<evidence type="ECO:0000313" key="1">
    <source>
        <dbReference type="EMBL" id="MBA6147642.1"/>
    </source>
</evidence>
<evidence type="ECO:0000313" key="2">
    <source>
        <dbReference type="Proteomes" id="UP000577346"/>
    </source>
</evidence>
<proteinExistence type="predicted"/>
<dbReference type="AlphaFoldDB" id="A0A7W2QYL5"/>
<gene>
    <name evidence="1" type="ORF">H4C15_08945</name>
</gene>
<sequence length="113" mass="12558">MSYKDRFSEACKIADFAANPIAISGYDVWNVQCVQSGRHVDVDGPFFTEDEARISADLLRGSYRGVKAVSACHCAAWNPDPAREKAIRIQGLQSREMLARRLGVHLPIPKENP</sequence>
<name>A0A7W2QYL5_9PSED</name>